<comment type="caution">
    <text evidence="3">The sequence shown here is derived from an EMBL/GenBank/DDBJ whole genome shotgun (WGS) entry which is preliminary data.</text>
</comment>
<evidence type="ECO:0000256" key="2">
    <source>
        <dbReference type="SAM" id="MobiDB-lite"/>
    </source>
</evidence>
<feature type="region of interest" description="Disordered" evidence="2">
    <location>
        <begin position="290"/>
        <end position="321"/>
    </location>
</feature>
<proteinExistence type="predicted"/>
<organism evidence="3 4">
    <name type="scientific">Phomopsis amygdali</name>
    <name type="common">Fusicoccum amygdali</name>
    <dbReference type="NCBI Taxonomy" id="1214568"/>
    <lineage>
        <taxon>Eukaryota</taxon>
        <taxon>Fungi</taxon>
        <taxon>Dikarya</taxon>
        <taxon>Ascomycota</taxon>
        <taxon>Pezizomycotina</taxon>
        <taxon>Sordariomycetes</taxon>
        <taxon>Sordariomycetidae</taxon>
        <taxon>Diaporthales</taxon>
        <taxon>Diaporthaceae</taxon>
        <taxon>Diaporthe</taxon>
    </lineage>
</organism>
<keyword evidence="1" id="KW-0175">Coiled coil</keyword>
<feature type="compositionally biased region" description="Polar residues" evidence="2">
    <location>
        <begin position="129"/>
        <end position="141"/>
    </location>
</feature>
<evidence type="ECO:0000313" key="3">
    <source>
        <dbReference type="EMBL" id="KAK2595974.1"/>
    </source>
</evidence>
<feature type="region of interest" description="Disordered" evidence="2">
    <location>
        <begin position="801"/>
        <end position="826"/>
    </location>
</feature>
<gene>
    <name evidence="3" type="ORF">N8I77_013486</name>
</gene>
<evidence type="ECO:0000313" key="4">
    <source>
        <dbReference type="Proteomes" id="UP001265746"/>
    </source>
</evidence>
<feature type="compositionally biased region" description="Polar residues" evidence="2">
    <location>
        <begin position="670"/>
        <end position="685"/>
    </location>
</feature>
<keyword evidence="4" id="KW-1185">Reference proteome</keyword>
<feature type="region of interest" description="Disordered" evidence="2">
    <location>
        <begin position="669"/>
        <end position="738"/>
    </location>
</feature>
<feature type="region of interest" description="Disordered" evidence="2">
    <location>
        <begin position="477"/>
        <end position="573"/>
    </location>
</feature>
<feature type="coiled-coil region" evidence="1">
    <location>
        <begin position="62"/>
        <end position="100"/>
    </location>
</feature>
<reference evidence="3" key="1">
    <citation type="submission" date="2023-06" db="EMBL/GenBank/DDBJ databases">
        <authorList>
            <person name="Noh H."/>
        </authorList>
    </citation>
    <scope>NUCLEOTIDE SEQUENCE</scope>
    <source>
        <strain evidence="3">DUCC20226</strain>
    </source>
</reference>
<dbReference type="EMBL" id="JAUJFL010000012">
    <property type="protein sequence ID" value="KAK2595974.1"/>
    <property type="molecule type" value="Genomic_DNA"/>
</dbReference>
<evidence type="ECO:0000256" key="1">
    <source>
        <dbReference type="SAM" id="Coils"/>
    </source>
</evidence>
<dbReference type="AlphaFoldDB" id="A0AAD9S0T3"/>
<accession>A0AAD9S0T3</accession>
<protein>
    <submittedName>
        <fullName evidence="3">Uncharacterized protein</fullName>
    </submittedName>
</protein>
<dbReference type="Proteomes" id="UP001265746">
    <property type="component" value="Unassembled WGS sequence"/>
</dbReference>
<feature type="compositionally biased region" description="Polar residues" evidence="2">
    <location>
        <begin position="696"/>
        <end position="735"/>
    </location>
</feature>
<feature type="region of interest" description="Disordered" evidence="2">
    <location>
        <begin position="129"/>
        <end position="192"/>
    </location>
</feature>
<name>A0AAD9S0T3_PHOAM</name>
<feature type="compositionally biased region" description="Basic and acidic residues" evidence="2">
    <location>
        <begin position="294"/>
        <end position="311"/>
    </location>
</feature>
<sequence length="826" mass="92236">MADADYAVRVVWAVKASLDQTYHALRQMKTPQAAFEEKQSTVNVSIDQALRGHHTAQSRAEAEKFREEILRHSAELHQLRQDYQATLDAKTKDFEQQRRQVLENLCRLLVQAVGPDLFQNALRDLTNNSSDAVKNTSAPVNQPTPPATEAESEVVPPMEHTVTSPPADSERPHKRRIDTEPESPRRRKRAVPTSKRISVMWFDEVYKKGHAETKHIIVEHPKGAGQWYIIRCQDCPRDFKNKPLVTAGSHLSSDVHGNQPRDAAKVVENFGIHVLDCNERRAEKNNAVARQAFRKQDKGPRPPEDTAAKDSKHGRRGAAGIVSPTPGQIYLGYWGKAKKSWPVLLLPNTNLEDVGVPDTLEGLGLLEKLPPCYRYNTTTKTLEWKEGFEYGGEKVAQRWFPVMFFDDGLKFPSKSAVGWLPAHDLEVFDIESPVASDVPHIRSVRAYLKARPQIPSTQDEPSEMDVHDGLADAISRRDNETHETPNVDESNSPEATIVQPRGKGVKARPVPVANDGETSIEADGNSNENSRRESIDIISISSTPVSESREIHPDEAAVPSHSELNRTTSAPNADVETTTLTSMGVKNPEQPTQVNTVFEATMERPYLDHQFSAEPSHVPELRADYLATIAQNGLKQNPGLSNCVPPGTAQQITPREDNTRKIIPTIPEFSRTSSLGNPASHTTTIPPRAENDRNPFKTQNQPIQYHAPNTPQIENRSNNSTIPLSQAQPQPQLNNRYVPYQPSLRPEMVQEQPTVQVPDPRHTVQHVSWSRRGDQGTAAGANHHGVSEHNRTWIVGNEASRSQKPYQGLSHPHPSKRTWRSINGIY</sequence>